<dbReference type="GO" id="GO:0004672">
    <property type="term" value="F:protein kinase activity"/>
    <property type="evidence" value="ECO:0007669"/>
    <property type="project" value="InterPro"/>
</dbReference>
<dbReference type="AlphaFoldDB" id="A0A6G1JV00"/>
<dbReference type="EMBL" id="MU005783">
    <property type="protein sequence ID" value="KAF2704368.1"/>
    <property type="molecule type" value="Genomic_DNA"/>
</dbReference>
<dbReference type="Pfam" id="PF00069">
    <property type="entry name" value="Pkinase"/>
    <property type="match status" value="1"/>
</dbReference>
<name>A0A6G1JV00_9PLEO</name>
<evidence type="ECO:0000313" key="3">
    <source>
        <dbReference type="Proteomes" id="UP000799428"/>
    </source>
</evidence>
<dbReference type="CDD" id="cd00180">
    <property type="entry name" value="PKc"/>
    <property type="match status" value="1"/>
</dbReference>
<evidence type="ECO:0000313" key="2">
    <source>
        <dbReference type="EMBL" id="KAF2704368.1"/>
    </source>
</evidence>
<protein>
    <recommendedName>
        <fullName evidence="1">Protein kinase domain-containing protein</fullName>
    </recommendedName>
</protein>
<feature type="domain" description="Protein kinase" evidence="1">
    <location>
        <begin position="157"/>
        <end position="499"/>
    </location>
</feature>
<dbReference type="InterPro" id="IPR000719">
    <property type="entry name" value="Prot_kinase_dom"/>
</dbReference>
<accession>A0A6G1JV00</accession>
<dbReference type="Gene3D" id="1.10.510.10">
    <property type="entry name" value="Transferase(Phosphotransferase) domain 1"/>
    <property type="match status" value="1"/>
</dbReference>
<evidence type="ECO:0000259" key="1">
    <source>
        <dbReference type="PROSITE" id="PS50011"/>
    </source>
</evidence>
<sequence>MVLQDKSEFRFVPESALGQLFSRQVVSAALERHKSNLGTDIPKLVTFVCEKAMKVFAILVWNEDVVRIEQFYRHNSGDEHLPVSCKYNDTGGYIGAVSYRLGIESIIDSHPFNNQDQWSERTRDYFCDYDQWPFLSPVFSENQFRYAFHDLTHMPFVEASCRNQKNSYFSVVEEWRIHRAHMQMPNLISMPSDPNEHPSVAVKELRRMSLNDQEFDAVAEAEVNALEMIRELNHPHLIKAIAYYTKGKKHYILFPWAGRGNLREFWKEEPRKLNPQYLKWVFTQLCGLASAIERLHHFHKERPTRHGDLKPENVLCFPHKDKQGDAHEGSCILVIADVGLAKSHDEATKFRKDATRTKSGTITYEPPETELQPDLPRSRRYDVWSLGCIYLEFVIWLLYGALELDHFRKDLSLGGDTRFYVLVQNQDTRTKTARLNNVVQKWIDWIRKDPRCPKKTALRNLVELVVTRLLVPDVRDAPSLVPRRTLATIDSSDPSTPTFNLRPPTFIGKLGPRDGSISRASAEEMNEEMKSIFEDATSLTSKRLKWMIWDAPTQQGPRNYGNLLDPSARPNVKDQEPLDDNWKYTADADTARNIFSDSGLCASLVSSIEPPQLCGRCTGQQLWRSRHIFTDTLAGLRQKSSYCALCRLLLKHVDGHVVDESSNVRFFRVGSSLTFIDRQRQPIVSLYTLPSSNTLGLGPPVSDLPIGFPQLHDAGTSTHMRVLAEWIHSCNKTHQCYPKDDNFLPTRVLDVGTDASTTVQLFCSTQNRTRQGKYCALSHRWGLPAQHCMFSTTIANLEQHKRGIDITKLPKTFRDAVNVTRALDMQYLWIDSLCIVQDDTLDWEKESKLMEQVYSSAYVTLAASCASGTWDGFLKPRPERECVIMKKDDGSSYYMCDAIDDFGQDVDQGELNKRGWVLQERVLSRRTIYFTAKQSYWECGEGVRCETLTKMKNKKASFLGDSNFPHSVEAYVKGMKIQLFQGLYERYTNLALSFSIDRPVAIKGLEKRLIRTLKTVGGYGVFECYLHRCLLWQRATGPLKRIEGFRGGSVPTWSWMMCTGGIKYMDVPFGKVLWAEDICSPFESQRQDAAEHAEEGASSIGIRARAWSLSNPQDQGLILDDTDRVFTGPLKCVIVGTDREVIPGRLKNHYVLVVAMAHESDSQLYERVGVGILQEAQIKRDVPAIDVQII</sequence>
<dbReference type="GO" id="GO:0005524">
    <property type="term" value="F:ATP binding"/>
    <property type="evidence" value="ECO:0007669"/>
    <property type="project" value="InterPro"/>
</dbReference>
<dbReference type="PANTHER" id="PTHR33112">
    <property type="entry name" value="DOMAIN PROTEIN, PUTATIVE-RELATED"/>
    <property type="match status" value="1"/>
</dbReference>
<dbReference type="Proteomes" id="UP000799428">
    <property type="component" value="Unassembled WGS sequence"/>
</dbReference>
<gene>
    <name evidence="2" type="ORF">K504DRAFT_390780</name>
</gene>
<dbReference type="Pfam" id="PF06985">
    <property type="entry name" value="HET"/>
    <property type="match status" value="1"/>
</dbReference>
<dbReference type="OrthoDB" id="4062651at2759"/>
<dbReference type="SMART" id="SM00220">
    <property type="entry name" value="S_TKc"/>
    <property type="match status" value="1"/>
</dbReference>
<organism evidence="2 3">
    <name type="scientific">Pleomassaria siparia CBS 279.74</name>
    <dbReference type="NCBI Taxonomy" id="1314801"/>
    <lineage>
        <taxon>Eukaryota</taxon>
        <taxon>Fungi</taxon>
        <taxon>Dikarya</taxon>
        <taxon>Ascomycota</taxon>
        <taxon>Pezizomycotina</taxon>
        <taxon>Dothideomycetes</taxon>
        <taxon>Pleosporomycetidae</taxon>
        <taxon>Pleosporales</taxon>
        <taxon>Pleomassariaceae</taxon>
        <taxon>Pleomassaria</taxon>
    </lineage>
</organism>
<dbReference type="InterPro" id="IPR010730">
    <property type="entry name" value="HET"/>
</dbReference>
<reference evidence="2" key="1">
    <citation type="journal article" date="2020" name="Stud. Mycol.">
        <title>101 Dothideomycetes genomes: a test case for predicting lifestyles and emergence of pathogens.</title>
        <authorList>
            <person name="Haridas S."/>
            <person name="Albert R."/>
            <person name="Binder M."/>
            <person name="Bloem J."/>
            <person name="Labutti K."/>
            <person name="Salamov A."/>
            <person name="Andreopoulos B."/>
            <person name="Baker S."/>
            <person name="Barry K."/>
            <person name="Bills G."/>
            <person name="Bluhm B."/>
            <person name="Cannon C."/>
            <person name="Castanera R."/>
            <person name="Culley D."/>
            <person name="Daum C."/>
            <person name="Ezra D."/>
            <person name="Gonzalez J."/>
            <person name="Henrissat B."/>
            <person name="Kuo A."/>
            <person name="Liang C."/>
            <person name="Lipzen A."/>
            <person name="Lutzoni F."/>
            <person name="Magnuson J."/>
            <person name="Mondo S."/>
            <person name="Nolan M."/>
            <person name="Ohm R."/>
            <person name="Pangilinan J."/>
            <person name="Park H.-J."/>
            <person name="Ramirez L."/>
            <person name="Alfaro M."/>
            <person name="Sun H."/>
            <person name="Tritt A."/>
            <person name="Yoshinaga Y."/>
            <person name="Zwiers L.-H."/>
            <person name="Turgeon B."/>
            <person name="Goodwin S."/>
            <person name="Spatafora J."/>
            <person name="Crous P."/>
            <person name="Grigoriev I."/>
        </authorList>
    </citation>
    <scope>NUCLEOTIDE SEQUENCE</scope>
    <source>
        <strain evidence="2">CBS 279.74</strain>
    </source>
</reference>
<dbReference type="PROSITE" id="PS50011">
    <property type="entry name" value="PROTEIN_KINASE_DOM"/>
    <property type="match status" value="1"/>
</dbReference>
<dbReference type="SUPFAM" id="SSF56112">
    <property type="entry name" value="Protein kinase-like (PK-like)"/>
    <property type="match status" value="1"/>
</dbReference>
<keyword evidence="3" id="KW-1185">Reference proteome</keyword>
<proteinExistence type="predicted"/>
<dbReference type="InterPro" id="IPR011009">
    <property type="entry name" value="Kinase-like_dom_sf"/>
</dbReference>
<dbReference type="PANTHER" id="PTHR33112:SF10">
    <property type="entry name" value="TOL"/>
    <property type="match status" value="1"/>
</dbReference>